<feature type="transmembrane region" description="Helical" evidence="1">
    <location>
        <begin position="12"/>
        <end position="34"/>
    </location>
</feature>
<gene>
    <name evidence="2" type="ORF">CJ199_07830</name>
</gene>
<reference evidence="2 3" key="1">
    <citation type="submission" date="2017-09" db="EMBL/GenBank/DDBJ databases">
        <title>Bacterial strain isolated from the female urinary microbiota.</title>
        <authorList>
            <person name="Thomas-White K."/>
            <person name="Kumar N."/>
            <person name="Forster S."/>
            <person name="Putonti C."/>
            <person name="Lawley T."/>
            <person name="Wolfe A.J."/>
        </authorList>
    </citation>
    <scope>NUCLEOTIDE SEQUENCE [LARGE SCALE GENOMIC DNA]</scope>
    <source>
        <strain evidence="2 3">UMB1301</strain>
    </source>
</reference>
<feature type="transmembrane region" description="Helical" evidence="1">
    <location>
        <begin position="172"/>
        <end position="195"/>
    </location>
</feature>
<organism evidence="2 3">
    <name type="scientific">Brevibacterium paucivorans</name>
    <dbReference type="NCBI Taxonomy" id="170994"/>
    <lineage>
        <taxon>Bacteria</taxon>
        <taxon>Bacillati</taxon>
        <taxon>Actinomycetota</taxon>
        <taxon>Actinomycetes</taxon>
        <taxon>Micrococcales</taxon>
        <taxon>Brevibacteriaceae</taxon>
        <taxon>Brevibacterium</taxon>
    </lineage>
</organism>
<dbReference type="EMBL" id="PNHK01000003">
    <property type="protein sequence ID" value="PMD04998.1"/>
    <property type="molecule type" value="Genomic_DNA"/>
</dbReference>
<evidence type="ECO:0000256" key="1">
    <source>
        <dbReference type="SAM" id="Phobius"/>
    </source>
</evidence>
<dbReference type="AlphaFoldDB" id="A0A2N6VLU1"/>
<dbReference type="RefSeq" id="WP_102238939.1">
    <property type="nucleotide sequence ID" value="NZ_PNHK01000003.1"/>
</dbReference>
<feature type="transmembrane region" description="Helical" evidence="1">
    <location>
        <begin position="46"/>
        <end position="67"/>
    </location>
</feature>
<sequence length="220" mass="22892">MTRKREPSAVPYLLFVASFVVKSVASTLAVVGVVPRQNAFEASAPVNVVATLVSLIPGVAALIVLAWGKPVRQVVSIVLAVVAQAVSLLVPFVLTDDSLDTNSTLLMMLLPVAGVMSLVLPFFLMMSAWVVAASYAPWMFAVALVASIVEPVLSGLAGFAGALVAVVTRSSAGMIVSPVLALVLTVVVFTGVVLVGRHMTVGMPTTDSDRGFSISDRIGW</sequence>
<evidence type="ECO:0000313" key="3">
    <source>
        <dbReference type="Proteomes" id="UP000235598"/>
    </source>
</evidence>
<protein>
    <submittedName>
        <fullName evidence="2">Uncharacterized protein</fullName>
    </submittedName>
</protein>
<feature type="transmembrane region" description="Helical" evidence="1">
    <location>
        <begin position="106"/>
        <end position="131"/>
    </location>
</feature>
<name>A0A2N6VLU1_9MICO</name>
<accession>A0A2N6VLU1</accession>
<keyword evidence="1" id="KW-0812">Transmembrane</keyword>
<keyword evidence="1" id="KW-0472">Membrane</keyword>
<evidence type="ECO:0000313" key="2">
    <source>
        <dbReference type="EMBL" id="PMD04998.1"/>
    </source>
</evidence>
<dbReference type="OrthoDB" id="10010158at2"/>
<comment type="caution">
    <text evidence="2">The sequence shown here is derived from an EMBL/GenBank/DDBJ whole genome shotgun (WGS) entry which is preliminary data.</text>
</comment>
<feature type="transmembrane region" description="Helical" evidence="1">
    <location>
        <begin position="138"/>
        <end position="166"/>
    </location>
</feature>
<keyword evidence="1" id="KW-1133">Transmembrane helix</keyword>
<feature type="transmembrane region" description="Helical" evidence="1">
    <location>
        <begin position="74"/>
        <end position="94"/>
    </location>
</feature>
<proteinExistence type="predicted"/>
<dbReference type="Proteomes" id="UP000235598">
    <property type="component" value="Unassembled WGS sequence"/>
</dbReference>